<dbReference type="GO" id="GO:0005789">
    <property type="term" value="C:endoplasmic reticulum membrane"/>
    <property type="evidence" value="ECO:0007669"/>
    <property type="project" value="UniProtKB-SubCell"/>
</dbReference>
<dbReference type="InterPro" id="IPR018253">
    <property type="entry name" value="DnaJ_domain_CS"/>
</dbReference>
<evidence type="ECO:0000256" key="5">
    <source>
        <dbReference type="ARBA" id="ARBA00023136"/>
    </source>
</evidence>
<dbReference type="PANTHER" id="PTHR43908">
    <property type="entry name" value="AT29763P-RELATED"/>
    <property type="match status" value="1"/>
</dbReference>
<dbReference type="Gene3D" id="1.10.287.110">
    <property type="entry name" value="DnaJ domain"/>
    <property type="match status" value="1"/>
</dbReference>
<keyword evidence="9" id="KW-1185">Reference proteome</keyword>
<evidence type="ECO:0000256" key="1">
    <source>
        <dbReference type="ARBA" id="ARBA00004389"/>
    </source>
</evidence>
<protein>
    <submittedName>
        <fullName evidence="8">DnaJ-domain-containing protein</fullName>
    </submittedName>
</protein>
<dbReference type="OrthoDB" id="1507364at2759"/>
<name>A0A1E3PDR2_9ASCO</name>
<dbReference type="Pfam" id="PF00226">
    <property type="entry name" value="DnaJ"/>
    <property type="match status" value="1"/>
</dbReference>
<dbReference type="PANTHER" id="PTHR43908:SF3">
    <property type="entry name" value="AT29763P-RELATED"/>
    <property type="match status" value="1"/>
</dbReference>
<keyword evidence="2" id="KW-0812">Transmembrane</keyword>
<proteinExistence type="predicted"/>
<keyword evidence="4" id="KW-1133">Transmembrane helix</keyword>
<dbReference type="InterPro" id="IPR051100">
    <property type="entry name" value="DnaJ_subfamily_B/C"/>
</dbReference>
<dbReference type="FunFam" id="1.10.287.110:FF:000070">
    <property type="entry name" value="Endoplasmic reticulum protein, putative"/>
    <property type="match status" value="1"/>
</dbReference>
<dbReference type="GO" id="GO:0030544">
    <property type="term" value="F:Hsp70 protein binding"/>
    <property type="evidence" value="ECO:0007669"/>
    <property type="project" value="TreeGrafter"/>
</dbReference>
<dbReference type="InterPro" id="IPR001623">
    <property type="entry name" value="DnaJ_domain"/>
</dbReference>
<reference evidence="8 9" key="1">
    <citation type="journal article" date="2016" name="Proc. Natl. Acad. Sci. U.S.A.">
        <title>Comparative genomics of biotechnologically important yeasts.</title>
        <authorList>
            <person name="Riley R."/>
            <person name="Haridas S."/>
            <person name="Wolfe K.H."/>
            <person name="Lopes M.R."/>
            <person name="Hittinger C.T."/>
            <person name="Goeker M."/>
            <person name="Salamov A.A."/>
            <person name="Wisecaver J.H."/>
            <person name="Long T.M."/>
            <person name="Calvey C.H."/>
            <person name="Aerts A.L."/>
            <person name="Barry K.W."/>
            <person name="Choi C."/>
            <person name="Clum A."/>
            <person name="Coughlan A.Y."/>
            <person name="Deshpande S."/>
            <person name="Douglass A.P."/>
            <person name="Hanson S.J."/>
            <person name="Klenk H.-P."/>
            <person name="LaButti K.M."/>
            <person name="Lapidus A."/>
            <person name="Lindquist E.A."/>
            <person name="Lipzen A.M."/>
            <person name="Meier-Kolthoff J.P."/>
            <person name="Ohm R.A."/>
            <person name="Otillar R.P."/>
            <person name="Pangilinan J.L."/>
            <person name="Peng Y."/>
            <person name="Rokas A."/>
            <person name="Rosa C.A."/>
            <person name="Scheuner C."/>
            <person name="Sibirny A.A."/>
            <person name="Slot J.C."/>
            <person name="Stielow J.B."/>
            <person name="Sun H."/>
            <person name="Kurtzman C.P."/>
            <person name="Blackwell M."/>
            <person name="Grigoriev I.V."/>
            <person name="Jeffries T.W."/>
        </authorList>
    </citation>
    <scope>NUCLEOTIDE SEQUENCE [LARGE SCALE GENOMIC DNA]</scope>
    <source>
        <strain evidence="8 9">DSM 6958</strain>
    </source>
</reference>
<dbReference type="SMART" id="SM00271">
    <property type="entry name" value="DnaJ"/>
    <property type="match status" value="1"/>
</dbReference>
<dbReference type="PRINTS" id="PR00625">
    <property type="entry name" value="JDOMAIN"/>
</dbReference>
<feature type="compositionally biased region" description="Low complexity" evidence="6">
    <location>
        <begin position="111"/>
        <end position="120"/>
    </location>
</feature>
<evidence type="ECO:0000256" key="2">
    <source>
        <dbReference type="ARBA" id="ARBA00022692"/>
    </source>
</evidence>
<dbReference type="STRING" id="857566.A0A1E3PDR2"/>
<dbReference type="Proteomes" id="UP000095009">
    <property type="component" value="Unassembled WGS sequence"/>
</dbReference>
<dbReference type="PROSITE" id="PS00636">
    <property type="entry name" value="DNAJ_1"/>
    <property type="match status" value="1"/>
</dbReference>
<comment type="subcellular location">
    <subcellularLocation>
        <location evidence="1">Endoplasmic reticulum membrane</location>
        <topology evidence="1">Single-pass membrane protein</topology>
    </subcellularLocation>
</comment>
<evidence type="ECO:0000313" key="8">
    <source>
        <dbReference type="EMBL" id="ODQ63545.1"/>
    </source>
</evidence>
<sequence length="336" mass="37091">MSERAHNQGRQGREFTPAQKAAVDRVKRCKAHQYYSILDLEVSASDGEIKKAYRKLALIMHPDKNGAPGADEAFKLVSKAFQILSDPQKKRIFDQTGSDPDSRGMGGAGPSGFSRGSSSGMSGGGFQGGPEVSADDLFNMFFGGGGGAAGFGGPNIRVHTFGAGGSPFDAFNAFSQARAGQGARQGAAPNQAQEPFSLRHLMQLLPLLLLFFAPMITSLFSSSSESTSGLYNYRFSRDPPFTVEKYTPRYRIPFYVREDDPKLDKRRLNQMGSRAEVQYVQNLQNKCDREYDYKQRKIAESHGWLFVDQQKYDEAMGIKLQSCDKLKSFGIRTNVL</sequence>
<evidence type="ECO:0000256" key="3">
    <source>
        <dbReference type="ARBA" id="ARBA00022824"/>
    </source>
</evidence>
<evidence type="ECO:0000313" key="9">
    <source>
        <dbReference type="Proteomes" id="UP000095009"/>
    </source>
</evidence>
<accession>A0A1E3PDR2</accession>
<dbReference type="CDD" id="cd06257">
    <property type="entry name" value="DnaJ"/>
    <property type="match status" value="1"/>
</dbReference>
<dbReference type="InterPro" id="IPR036869">
    <property type="entry name" value="J_dom_sf"/>
</dbReference>
<feature type="region of interest" description="Disordered" evidence="6">
    <location>
        <begin position="1"/>
        <end position="20"/>
    </location>
</feature>
<evidence type="ECO:0000256" key="4">
    <source>
        <dbReference type="ARBA" id="ARBA00022989"/>
    </source>
</evidence>
<gene>
    <name evidence="8" type="ORF">NADFUDRAFT_84203</name>
</gene>
<keyword evidence="5" id="KW-0472">Membrane</keyword>
<dbReference type="SUPFAM" id="SSF46565">
    <property type="entry name" value="Chaperone J-domain"/>
    <property type="match status" value="1"/>
</dbReference>
<feature type="region of interest" description="Disordered" evidence="6">
    <location>
        <begin position="88"/>
        <end position="126"/>
    </location>
</feature>
<dbReference type="InterPro" id="IPR015399">
    <property type="entry name" value="DUF1977_DnaJ-like"/>
</dbReference>
<feature type="domain" description="J" evidence="7">
    <location>
        <begin position="33"/>
        <end position="97"/>
    </location>
</feature>
<dbReference type="GO" id="GO:0071218">
    <property type="term" value="P:cellular response to misfolded protein"/>
    <property type="evidence" value="ECO:0007669"/>
    <property type="project" value="TreeGrafter"/>
</dbReference>
<dbReference type="Pfam" id="PF09320">
    <property type="entry name" value="DUF1977"/>
    <property type="match status" value="1"/>
</dbReference>
<evidence type="ECO:0000256" key="6">
    <source>
        <dbReference type="SAM" id="MobiDB-lite"/>
    </source>
</evidence>
<dbReference type="AlphaFoldDB" id="A0A1E3PDR2"/>
<evidence type="ECO:0000259" key="7">
    <source>
        <dbReference type="PROSITE" id="PS50076"/>
    </source>
</evidence>
<keyword evidence="3" id="KW-0256">Endoplasmic reticulum</keyword>
<dbReference type="EMBL" id="KV454414">
    <property type="protein sequence ID" value="ODQ63545.1"/>
    <property type="molecule type" value="Genomic_DNA"/>
</dbReference>
<organism evidence="8 9">
    <name type="scientific">Nadsonia fulvescens var. elongata DSM 6958</name>
    <dbReference type="NCBI Taxonomy" id="857566"/>
    <lineage>
        <taxon>Eukaryota</taxon>
        <taxon>Fungi</taxon>
        <taxon>Dikarya</taxon>
        <taxon>Ascomycota</taxon>
        <taxon>Saccharomycotina</taxon>
        <taxon>Dipodascomycetes</taxon>
        <taxon>Dipodascales</taxon>
        <taxon>Dipodascales incertae sedis</taxon>
        <taxon>Nadsonia</taxon>
    </lineage>
</organism>
<dbReference type="PROSITE" id="PS50076">
    <property type="entry name" value="DNAJ_2"/>
    <property type="match status" value="1"/>
</dbReference>